<proteinExistence type="predicted"/>
<gene>
    <name evidence="1" type="ORF">ES288_D06G229800v1</name>
</gene>
<dbReference type="AlphaFoldDB" id="A0A5D2C9F7"/>
<name>A0A5D2C9F7_GOSDA</name>
<sequence>MPFSFISHRTGKGFESTLPRYKLRVRGDARGDATQHAWGRANEVLGRCARGEQRPLVCC</sequence>
<accession>A0A5D2C9F7</accession>
<dbReference type="EMBL" id="CM017706">
    <property type="protein sequence ID" value="TYG65969.1"/>
    <property type="molecule type" value="Genomic_DNA"/>
</dbReference>
<evidence type="ECO:0000313" key="1">
    <source>
        <dbReference type="EMBL" id="TYG65969.1"/>
    </source>
</evidence>
<organism evidence="1 2">
    <name type="scientific">Gossypium darwinii</name>
    <name type="common">Darwin's cotton</name>
    <name type="synonym">Gossypium barbadense var. darwinii</name>
    <dbReference type="NCBI Taxonomy" id="34276"/>
    <lineage>
        <taxon>Eukaryota</taxon>
        <taxon>Viridiplantae</taxon>
        <taxon>Streptophyta</taxon>
        <taxon>Embryophyta</taxon>
        <taxon>Tracheophyta</taxon>
        <taxon>Spermatophyta</taxon>
        <taxon>Magnoliopsida</taxon>
        <taxon>eudicotyledons</taxon>
        <taxon>Gunneridae</taxon>
        <taxon>Pentapetalae</taxon>
        <taxon>rosids</taxon>
        <taxon>malvids</taxon>
        <taxon>Malvales</taxon>
        <taxon>Malvaceae</taxon>
        <taxon>Malvoideae</taxon>
        <taxon>Gossypium</taxon>
    </lineage>
</organism>
<keyword evidence="2" id="KW-1185">Reference proteome</keyword>
<reference evidence="1 2" key="1">
    <citation type="submission" date="2019-06" db="EMBL/GenBank/DDBJ databases">
        <title>WGS assembly of Gossypium darwinii.</title>
        <authorList>
            <person name="Chen Z.J."/>
            <person name="Sreedasyam A."/>
            <person name="Ando A."/>
            <person name="Song Q."/>
            <person name="De L."/>
            <person name="Hulse-Kemp A."/>
            <person name="Ding M."/>
            <person name="Ye W."/>
            <person name="Kirkbride R."/>
            <person name="Jenkins J."/>
            <person name="Plott C."/>
            <person name="Lovell J."/>
            <person name="Lin Y.-M."/>
            <person name="Vaughn R."/>
            <person name="Liu B."/>
            <person name="Li W."/>
            <person name="Simpson S."/>
            <person name="Scheffler B."/>
            <person name="Saski C."/>
            <person name="Grover C."/>
            <person name="Hu G."/>
            <person name="Conover J."/>
            <person name="Carlson J."/>
            <person name="Shu S."/>
            <person name="Boston L."/>
            <person name="Williams M."/>
            <person name="Peterson D."/>
            <person name="Mcgee K."/>
            <person name="Jones D."/>
            <person name="Wendel J."/>
            <person name="Stelly D."/>
            <person name="Grimwood J."/>
            <person name="Schmutz J."/>
        </authorList>
    </citation>
    <scope>NUCLEOTIDE SEQUENCE [LARGE SCALE GENOMIC DNA]</scope>
    <source>
        <strain evidence="1">1808015.09</strain>
    </source>
</reference>
<evidence type="ECO:0000313" key="2">
    <source>
        <dbReference type="Proteomes" id="UP000323506"/>
    </source>
</evidence>
<protein>
    <submittedName>
        <fullName evidence="1">Uncharacterized protein</fullName>
    </submittedName>
</protein>
<dbReference type="Proteomes" id="UP000323506">
    <property type="component" value="Chromosome D06"/>
</dbReference>